<dbReference type="GO" id="GO:0003677">
    <property type="term" value="F:DNA binding"/>
    <property type="evidence" value="ECO:0007669"/>
    <property type="project" value="UniProtKB-KW"/>
</dbReference>
<dbReference type="AlphaFoldDB" id="X1LGN2"/>
<name>X1LGN2_9ZZZZ</name>
<sequence length="129" mass="14192">MENDSNTREIIKLSEKIDTALVGLGDIGPDSTLIKTGCFSLEEFKYLDSLGVVGDINLIFINENGKHVPNKIDERIVRISPDRLKKVKNVIGVAFGRRKLKVILGALRGGLINILFTDQETAENIINSG</sequence>
<gene>
    <name evidence="6" type="ORF">S06H3_00534</name>
</gene>
<evidence type="ECO:0000256" key="4">
    <source>
        <dbReference type="ARBA" id="ARBA00023163"/>
    </source>
</evidence>
<proteinExistence type="inferred from homology"/>
<evidence type="ECO:0000256" key="1">
    <source>
        <dbReference type="ARBA" id="ARBA00010466"/>
    </source>
</evidence>
<dbReference type="InterPro" id="IPR037171">
    <property type="entry name" value="NagB/RpiA_transferase-like"/>
</dbReference>
<dbReference type="PANTHER" id="PTHR34294">
    <property type="entry name" value="TRANSCRIPTIONAL REGULATOR-RELATED"/>
    <property type="match status" value="1"/>
</dbReference>
<keyword evidence="2" id="KW-0805">Transcription regulation</keyword>
<dbReference type="SUPFAM" id="SSF100950">
    <property type="entry name" value="NagB/RpiA/CoA transferase-like"/>
    <property type="match status" value="1"/>
</dbReference>
<dbReference type="EMBL" id="BARV01000099">
    <property type="protein sequence ID" value="GAH93318.1"/>
    <property type="molecule type" value="Genomic_DNA"/>
</dbReference>
<organism evidence="6">
    <name type="scientific">marine sediment metagenome</name>
    <dbReference type="NCBI Taxonomy" id="412755"/>
    <lineage>
        <taxon>unclassified sequences</taxon>
        <taxon>metagenomes</taxon>
        <taxon>ecological metagenomes</taxon>
    </lineage>
</organism>
<comment type="caution">
    <text evidence="6">The sequence shown here is derived from an EMBL/GenBank/DDBJ whole genome shotgun (WGS) entry which is preliminary data.</text>
</comment>
<evidence type="ECO:0000256" key="3">
    <source>
        <dbReference type="ARBA" id="ARBA00023125"/>
    </source>
</evidence>
<feature type="domain" description="Sugar-binding" evidence="5">
    <location>
        <begin position="2"/>
        <end position="127"/>
    </location>
</feature>
<dbReference type="GO" id="GO:0030246">
    <property type="term" value="F:carbohydrate binding"/>
    <property type="evidence" value="ECO:0007669"/>
    <property type="project" value="InterPro"/>
</dbReference>
<dbReference type="PANTHER" id="PTHR34294:SF1">
    <property type="entry name" value="TRANSCRIPTIONAL REGULATOR LSRR"/>
    <property type="match status" value="1"/>
</dbReference>
<evidence type="ECO:0000256" key="2">
    <source>
        <dbReference type="ARBA" id="ARBA00023015"/>
    </source>
</evidence>
<evidence type="ECO:0000313" key="6">
    <source>
        <dbReference type="EMBL" id="GAH93318.1"/>
    </source>
</evidence>
<dbReference type="Gene3D" id="3.40.50.1360">
    <property type="match status" value="1"/>
</dbReference>
<keyword evidence="3" id="KW-0238">DNA-binding</keyword>
<dbReference type="InterPro" id="IPR051054">
    <property type="entry name" value="SorC_transcr_regulators"/>
</dbReference>
<accession>X1LGN2</accession>
<dbReference type="Pfam" id="PF04198">
    <property type="entry name" value="Sugar-bind"/>
    <property type="match status" value="1"/>
</dbReference>
<reference evidence="6" key="1">
    <citation type="journal article" date="2014" name="Front. Microbiol.">
        <title>High frequency of phylogenetically diverse reductive dehalogenase-homologous genes in deep subseafloor sedimentary metagenomes.</title>
        <authorList>
            <person name="Kawai M."/>
            <person name="Futagami T."/>
            <person name="Toyoda A."/>
            <person name="Takaki Y."/>
            <person name="Nishi S."/>
            <person name="Hori S."/>
            <person name="Arai W."/>
            <person name="Tsubouchi T."/>
            <person name="Morono Y."/>
            <person name="Uchiyama I."/>
            <person name="Ito T."/>
            <person name="Fujiyama A."/>
            <person name="Inagaki F."/>
            <person name="Takami H."/>
        </authorList>
    </citation>
    <scope>NUCLEOTIDE SEQUENCE</scope>
    <source>
        <strain evidence="6">Expedition CK06-06</strain>
    </source>
</reference>
<protein>
    <recommendedName>
        <fullName evidence="5">Sugar-binding domain-containing protein</fullName>
    </recommendedName>
</protein>
<comment type="similarity">
    <text evidence="1">Belongs to the SorC transcriptional regulatory family.</text>
</comment>
<keyword evidence="4" id="KW-0804">Transcription</keyword>
<dbReference type="InterPro" id="IPR007324">
    <property type="entry name" value="Sugar-bd_dom_put"/>
</dbReference>
<evidence type="ECO:0000259" key="5">
    <source>
        <dbReference type="Pfam" id="PF04198"/>
    </source>
</evidence>